<keyword evidence="1" id="KW-0175">Coiled coil</keyword>
<evidence type="ECO:0000313" key="4">
    <source>
        <dbReference type="Proteomes" id="UP000323386"/>
    </source>
</evidence>
<feature type="coiled-coil region" evidence="1">
    <location>
        <begin position="110"/>
        <end position="144"/>
    </location>
</feature>
<feature type="region of interest" description="Disordered" evidence="2">
    <location>
        <begin position="1"/>
        <end position="98"/>
    </location>
</feature>
<reference evidence="3 4" key="1">
    <citation type="submission" date="2018-03" db="EMBL/GenBank/DDBJ databases">
        <authorList>
            <person name="Guldener U."/>
        </authorList>
    </citation>
    <scope>NUCLEOTIDE SEQUENCE [LARGE SCALE GENOMIC DNA]</scope>
    <source>
        <strain evidence="3 4">DAOM196992</strain>
    </source>
</reference>
<dbReference type="AlphaFoldDB" id="A0A5C3ESQ7"/>
<keyword evidence="4" id="KW-1185">Reference proteome</keyword>
<name>A0A5C3ESQ7_9BASI</name>
<sequence length="464" mass="48902">MDKSTGPVTPTKALLRRIHRRSSVLPPGEAPPPPLPSAFTAPATAAAAASSSKTGRRISSQLQRDPPVIEAEAEHRGKGDADKTEHDKDGEDEDEDEAVWKEVGQLLDTVQMQNERILDLDKRNRELERELANERDKAKAARERSDKGLTRLSAIKVEREFLSQEMILKGLQRDNEDKTLEVENLRRRLKIMSDFLAHTYGDDDWQGVVAAGVGVSSLPAVPHGGLPSRSPEKDVKDPFGGASAIARVFDNASASPLAKSRPPAFAARLGSQALQQQGGNPFAPPDPSSSRTPLKHKHAGSGSGSGSGAGARPPAATNNDDVVIPTVARMHSPLASPAKAGFDVSLGPADFFDAAEEAAAEEAEAAAATAGGLDPAASNAGRPGAHRATAAAAAAAGGGGADRRPDFDPAVVLASIESVRLLLGGFERRNALRRSEIEDLVEQATLAEQRMQEAQNVARAMSTS</sequence>
<accession>A0A5C3ESQ7</accession>
<feature type="compositionally biased region" description="Basic and acidic residues" evidence="2">
    <location>
        <begin position="72"/>
        <end position="89"/>
    </location>
</feature>
<organism evidence="3 4">
    <name type="scientific">Pseudozyma flocculosa</name>
    <dbReference type="NCBI Taxonomy" id="84751"/>
    <lineage>
        <taxon>Eukaryota</taxon>
        <taxon>Fungi</taxon>
        <taxon>Dikarya</taxon>
        <taxon>Basidiomycota</taxon>
        <taxon>Ustilaginomycotina</taxon>
        <taxon>Ustilaginomycetes</taxon>
        <taxon>Ustilaginales</taxon>
        <taxon>Ustilaginaceae</taxon>
        <taxon>Pseudozyma</taxon>
    </lineage>
</organism>
<feature type="compositionally biased region" description="Low complexity" evidence="2">
    <location>
        <begin position="37"/>
        <end position="52"/>
    </location>
</feature>
<evidence type="ECO:0000256" key="2">
    <source>
        <dbReference type="SAM" id="MobiDB-lite"/>
    </source>
</evidence>
<feature type="region of interest" description="Disordered" evidence="2">
    <location>
        <begin position="273"/>
        <end position="319"/>
    </location>
</feature>
<dbReference type="Proteomes" id="UP000323386">
    <property type="component" value="Unassembled WGS sequence"/>
</dbReference>
<proteinExistence type="predicted"/>
<evidence type="ECO:0000313" key="3">
    <source>
        <dbReference type="EMBL" id="SPO35373.1"/>
    </source>
</evidence>
<dbReference type="OrthoDB" id="3363533at2759"/>
<dbReference type="EMBL" id="OOIP01000002">
    <property type="protein sequence ID" value="SPO35373.1"/>
    <property type="molecule type" value="Genomic_DNA"/>
</dbReference>
<evidence type="ECO:0000256" key="1">
    <source>
        <dbReference type="SAM" id="Coils"/>
    </source>
</evidence>
<protein>
    <submittedName>
        <fullName evidence="3">Uncharacterized protein</fullName>
    </submittedName>
</protein>
<gene>
    <name evidence="3" type="ORF">PSFLO_00844</name>
</gene>